<keyword evidence="3" id="KW-1185">Reference proteome</keyword>
<dbReference type="InterPro" id="IPR048011">
    <property type="entry name" value="NTP-PPase_MazG-like_C"/>
</dbReference>
<dbReference type="AlphaFoldDB" id="A9BDD3"/>
<proteinExistence type="predicted"/>
<dbReference type="GO" id="GO:0046076">
    <property type="term" value="P:dTTP catabolic process"/>
    <property type="evidence" value="ECO:0007669"/>
    <property type="project" value="TreeGrafter"/>
</dbReference>
<dbReference type="STRING" id="93059.P9211_18151"/>
<sequence>MHTNSSNNENEELLKLIEVVSKLRDPIKGCSWDIKQTHQSLIPYVLEEAYEVADAILENDTENLCEELGDLLLQVIIHAQIASEKKLFDFNDIAKGITRKLIRRHPHIFSNQPRQISWEQIKTTEKNLPISNTPISDQMKYKIRPQPAITGAMYISQKAAKAGFEWEKFHYLWEKFSEESKELEEALNKKDMINAQEELGDVMFTLINIARWHKLNPEEGLRGTNKRFLDRFSYIESKLKGDFHNQSINKLKLLWKEAKEFMNQRNKSKNN</sequence>
<dbReference type="FunFam" id="1.10.287.1080:FF:000001">
    <property type="entry name" value="Nucleoside triphosphate pyrophosphohydrolase"/>
    <property type="match status" value="1"/>
</dbReference>
<protein>
    <submittedName>
        <fullName evidence="2">MazG family protein</fullName>
    </submittedName>
</protein>
<dbReference type="CDD" id="cd11529">
    <property type="entry name" value="NTP-PPase_MazG_Cterm"/>
    <property type="match status" value="1"/>
</dbReference>
<feature type="domain" description="NTP pyrophosphohydrolase MazG-like" evidence="1">
    <location>
        <begin position="36"/>
        <end position="109"/>
    </location>
</feature>
<dbReference type="InterPro" id="IPR048015">
    <property type="entry name" value="NTP-PPase_MazG-like_N"/>
</dbReference>
<accession>A9BDD3</accession>
<dbReference type="KEGG" id="pmj:P9211_18151"/>
<dbReference type="GO" id="GO:0006950">
    <property type="term" value="P:response to stress"/>
    <property type="evidence" value="ECO:0007669"/>
    <property type="project" value="UniProtKB-ARBA"/>
</dbReference>
<organism evidence="2 3">
    <name type="scientific">Prochlorococcus marinus (strain MIT 9211)</name>
    <dbReference type="NCBI Taxonomy" id="93059"/>
    <lineage>
        <taxon>Bacteria</taxon>
        <taxon>Bacillati</taxon>
        <taxon>Cyanobacteriota</taxon>
        <taxon>Cyanophyceae</taxon>
        <taxon>Synechococcales</taxon>
        <taxon>Prochlorococcaceae</taxon>
        <taxon>Prochlorococcus</taxon>
    </lineage>
</organism>
<dbReference type="eggNOG" id="COG3956">
    <property type="taxonomic scope" value="Bacteria"/>
</dbReference>
<dbReference type="NCBIfam" id="TIGR00444">
    <property type="entry name" value="mazG"/>
    <property type="match status" value="1"/>
</dbReference>
<dbReference type="PANTHER" id="PTHR30522">
    <property type="entry name" value="NUCLEOSIDE TRIPHOSPHATE PYROPHOSPHOHYDROLASE"/>
    <property type="match status" value="1"/>
</dbReference>
<evidence type="ECO:0000313" key="2">
    <source>
        <dbReference type="EMBL" id="ABX09746.1"/>
    </source>
</evidence>
<dbReference type="Gene3D" id="1.10.287.1080">
    <property type="entry name" value="MazG-like"/>
    <property type="match status" value="2"/>
</dbReference>
<evidence type="ECO:0000313" key="3">
    <source>
        <dbReference type="Proteomes" id="UP000000788"/>
    </source>
</evidence>
<name>A9BDD3_PROM4</name>
<dbReference type="Pfam" id="PF03819">
    <property type="entry name" value="MazG"/>
    <property type="match status" value="2"/>
</dbReference>
<dbReference type="CDD" id="cd11528">
    <property type="entry name" value="NTP-PPase_MazG_Nterm"/>
    <property type="match status" value="1"/>
</dbReference>
<dbReference type="PANTHER" id="PTHR30522:SF0">
    <property type="entry name" value="NUCLEOSIDE TRIPHOSPHATE PYROPHOSPHOHYDROLASE"/>
    <property type="match status" value="1"/>
</dbReference>
<dbReference type="Proteomes" id="UP000000788">
    <property type="component" value="Chromosome"/>
</dbReference>
<evidence type="ECO:0000259" key="1">
    <source>
        <dbReference type="Pfam" id="PF03819"/>
    </source>
</evidence>
<dbReference type="GO" id="GO:0046061">
    <property type="term" value="P:dATP catabolic process"/>
    <property type="evidence" value="ECO:0007669"/>
    <property type="project" value="TreeGrafter"/>
</dbReference>
<dbReference type="SUPFAM" id="SSF101386">
    <property type="entry name" value="all-alpha NTP pyrophosphatases"/>
    <property type="match status" value="2"/>
</dbReference>
<dbReference type="HOGENOM" id="CLU_038356_0_1_3"/>
<dbReference type="RefSeq" id="WP_012196366.1">
    <property type="nucleotide sequence ID" value="NC_009976.1"/>
</dbReference>
<dbReference type="GO" id="GO:0046081">
    <property type="term" value="P:dUTP catabolic process"/>
    <property type="evidence" value="ECO:0007669"/>
    <property type="project" value="TreeGrafter"/>
</dbReference>
<dbReference type="InterPro" id="IPR004518">
    <property type="entry name" value="MazG-like_dom"/>
</dbReference>
<dbReference type="NCBIfam" id="NF007113">
    <property type="entry name" value="PRK09562.1"/>
    <property type="match status" value="1"/>
</dbReference>
<feature type="domain" description="NTP pyrophosphohydrolase MazG-like" evidence="1">
    <location>
        <begin position="174"/>
        <end position="215"/>
    </location>
</feature>
<dbReference type="EMBL" id="CP000878">
    <property type="protein sequence ID" value="ABX09746.1"/>
    <property type="molecule type" value="Genomic_DNA"/>
</dbReference>
<gene>
    <name evidence="2" type="ordered locus">P9211_18151</name>
</gene>
<dbReference type="GO" id="GO:0006203">
    <property type="term" value="P:dGTP catabolic process"/>
    <property type="evidence" value="ECO:0007669"/>
    <property type="project" value="TreeGrafter"/>
</dbReference>
<dbReference type="OrthoDB" id="9808939at2"/>
<dbReference type="InterPro" id="IPR011551">
    <property type="entry name" value="NTP_PyrPHydrolase_MazG"/>
</dbReference>
<dbReference type="GO" id="GO:0047429">
    <property type="term" value="F:nucleoside triphosphate diphosphatase activity"/>
    <property type="evidence" value="ECO:0007669"/>
    <property type="project" value="InterPro"/>
</dbReference>
<dbReference type="GO" id="GO:0046047">
    <property type="term" value="P:TTP catabolic process"/>
    <property type="evidence" value="ECO:0007669"/>
    <property type="project" value="TreeGrafter"/>
</dbReference>
<dbReference type="GO" id="GO:0046052">
    <property type="term" value="P:UTP catabolic process"/>
    <property type="evidence" value="ECO:0007669"/>
    <property type="project" value="TreeGrafter"/>
</dbReference>
<reference evidence="2 3" key="1">
    <citation type="journal article" date="2007" name="PLoS Genet.">
        <title>Patterns and implications of gene gain and loss in the evolution of Prochlorococcus.</title>
        <authorList>
            <person name="Kettler G.C."/>
            <person name="Martiny A.C."/>
            <person name="Huang K."/>
            <person name="Zucker J."/>
            <person name="Coleman M.L."/>
            <person name="Rodrigue S."/>
            <person name="Chen F."/>
            <person name="Lapidus A."/>
            <person name="Ferriera S."/>
            <person name="Johnson J."/>
            <person name="Steglich C."/>
            <person name="Church G.M."/>
            <person name="Richardson P."/>
            <person name="Chisholm S.W."/>
        </authorList>
    </citation>
    <scope>NUCLEOTIDE SEQUENCE [LARGE SCALE GENOMIC DNA]</scope>
    <source>
        <strain evidence="3">MIT 9211</strain>
    </source>
</reference>